<name>A0ABP0FE35_CLALP</name>
<organism evidence="18 19">
    <name type="scientific">Clavelina lepadiformis</name>
    <name type="common">Light-bulb sea squirt</name>
    <name type="synonym">Ascidia lepadiformis</name>
    <dbReference type="NCBI Taxonomy" id="159417"/>
    <lineage>
        <taxon>Eukaryota</taxon>
        <taxon>Metazoa</taxon>
        <taxon>Chordata</taxon>
        <taxon>Tunicata</taxon>
        <taxon>Ascidiacea</taxon>
        <taxon>Aplousobranchia</taxon>
        <taxon>Clavelinidae</taxon>
        <taxon>Clavelina</taxon>
    </lineage>
</organism>
<evidence type="ECO:0000256" key="15">
    <source>
        <dbReference type="ARBA" id="ARBA00093567"/>
    </source>
</evidence>
<comment type="catalytic activity">
    <reaction evidence="14">
        <text>L-pipecolate + NADP(+) = Delta(1)-piperideine-2-carboxylate + NADPH + H(+)</text>
        <dbReference type="Rhea" id="RHEA:12524"/>
        <dbReference type="ChEBI" id="CHEBI:15378"/>
        <dbReference type="ChEBI" id="CHEBI:57783"/>
        <dbReference type="ChEBI" id="CHEBI:58349"/>
        <dbReference type="ChEBI" id="CHEBI:61185"/>
        <dbReference type="ChEBI" id="CHEBI:77631"/>
        <dbReference type="EC" id="1.5.1.1"/>
    </reaction>
    <physiologicalReaction direction="right-to-left" evidence="14">
        <dbReference type="Rhea" id="RHEA:12526"/>
    </physiologicalReaction>
</comment>
<evidence type="ECO:0000313" key="18">
    <source>
        <dbReference type="EMBL" id="CAK8677948.1"/>
    </source>
</evidence>
<evidence type="ECO:0000256" key="6">
    <source>
        <dbReference type="ARBA" id="ARBA00093197"/>
    </source>
</evidence>
<protein>
    <recommendedName>
        <fullName evidence="3">Ketimine reductase mu-crystallin</fullName>
        <ecNumber evidence="16">1.5.1.1</ecNumber>
        <ecNumber evidence="2">1.5.1.25</ecNumber>
    </recommendedName>
    <alternativeName>
        <fullName evidence="17">1-piperideine-2-carboxylate/1-pyrroline-2-carboxylate reductase</fullName>
    </alternativeName>
    <alternativeName>
        <fullName evidence="4">NADP-regulated thyroid-hormone-binding protein</fullName>
    </alternativeName>
</protein>
<dbReference type="InterPro" id="IPR023401">
    <property type="entry name" value="ODC_N"/>
</dbReference>
<evidence type="ECO:0000313" key="19">
    <source>
        <dbReference type="Proteomes" id="UP001642483"/>
    </source>
</evidence>
<evidence type="ECO:0000256" key="2">
    <source>
        <dbReference type="ARBA" id="ARBA00012883"/>
    </source>
</evidence>
<dbReference type="Gene3D" id="3.30.1780.10">
    <property type="entry name" value="ornithine cyclodeaminase, domain 1"/>
    <property type="match status" value="1"/>
</dbReference>
<comment type="catalytic activity">
    <reaction evidence="10">
        <text>(R)-lanthionine ketimine + NADPH + 2 H(+) = (3R,5R)-1,4-thiomorpholine-3,5-dicarboxylate + NADP(+)</text>
        <dbReference type="Rhea" id="RHEA:68040"/>
        <dbReference type="ChEBI" id="CHEBI:15378"/>
        <dbReference type="ChEBI" id="CHEBI:57783"/>
        <dbReference type="ChEBI" id="CHEBI:58349"/>
        <dbReference type="ChEBI" id="CHEBI:176891"/>
        <dbReference type="ChEBI" id="CHEBI:176892"/>
    </reaction>
    <physiologicalReaction direction="left-to-right" evidence="10">
        <dbReference type="Rhea" id="RHEA:68041"/>
    </physiologicalReaction>
</comment>
<comment type="catalytic activity">
    <reaction evidence="9">
        <text>(S)-cystathionine ketimine + NADPH + 2 H(+) = (3R,5S)-2,3,5,6,7-pentahydro-1,4-thiazepine-3,5-dicarboxylate + NADP(+)</text>
        <dbReference type="Rhea" id="RHEA:68036"/>
        <dbReference type="ChEBI" id="CHEBI:15378"/>
        <dbReference type="ChEBI" id="CHEBI:57783"/>
        <dbReference type="ChEBI" id="CHEBI:58349"/>
        <dbReference type="ChEBI" id="CHEBI:176808"/>
        <dbReference type="ChEBI" id="CHEBI:176810"/>
    </reaction>
    <physiologicalReaction direction="left-to-right" evidence="9">
        <dbReference type="Rhea" id="RHEA:68037"/>
    </physiologicalReaction>
</comment>
<comment type="catalytic activity">
    <reaction evidence="13">
        <text>L-proline + NAD(+) = 1-pyrroline-2-carboxylate + NADH + H(+)</text>
        <dbReference type="Rhea" id="RHEA:20321"/>
        <dbReference type="ChEBI" id="CHEBI:15378"/>
        <dbReference type="ChEBI" id="CHEBI:39785"/>
        <dbReference type="ChEBI" id="CHEBI:57540"/>
        <dbReference type="ChEBI" id="CHEBI:57945"/>
        <dbReference type="ChEBI" id="CHEBI:60039"/>
        <dbReference type="EC" id="1.5.1.1"/>
    </reaction>
    <physiologicalReaction direction="right-to-left" evidence="13">
        <dbReference type="Rhea" id="RHEA:20323"/>
    </physiologicalReaction>
</comment>
<dbReference type="EC" id="1.5.1.25" evidence="2"/>
<reference evidence="18 19" key="1">
    <citation type="submission" date="2024-02" db="EMBL/GenBank/DDBJ databases">
        <authorList>
            <person name="Daric V."/>
            <person name="Darras S."/>
        </authorList>
    </citation>
    <scope>NUCLEOTIDE SEQUENCE [LARGE SCALE GENOMIC DNA]</scope>
</reference>
<sequence length="324" mass="35170">MQEPTTFNMVSRLKLISNSVIESTLTYKELVPAIEKCLANFSAGKVVQPLRSVVPVEPHNGLLFSMCAHDTSEDVLALKNVALYPDNHKQGLSSHLTQVLYFQPSTGALLAVMDGESITAMRTAAASVVATKYLAKEDSKVLSILGAGVQAYSHAKALTSSFKFDKIFIWNRTQSTGEKFCEEIKHLAKVVKFCPSTKEAVCDADVIVTATFSSTPILHGQDLKESVHINSVGACTPHLRELDDRCMELCAVIADSRVSALAESGDIISAKKEVLCEVGNIINGEVEVNRTRRTLFKSLGIAVEDVTAANLVWEKVGKQQPVGF</sequence>
<evidence type="ECO:0000256" key="12">
    <source>
        <dbReference type="ARBA" id="ARBA00093263"/>
    </source>
</evidence>
<dbReference type="Proteomes" id="UP001642483">
    <property type="component" value="Unassembled WGS sequence"/>
</dbReference>
<comment type="catalytic activity">
    <reaction evidence="12">
        <text>(3R)-1,4-thiomorpholine-3-carboxylate + NADP(+) = 3,4-dehydrothiomorpholine-3-carboxylate + NADPH + 2 H(+)</text>
        <dbReference type="Rhea" id="RHEA:12500"/>
        <dbReference type="ChEBI" id="CHEBI:15378"/>
        <dbReference type="ChEBI" id="CHEBI:57783"/>
        <dbReference type="ChEBI" id="CHEBI:58349"/>
        <dbReference type="ChEBI" id="CHEBI:58517"/>
        <dbReference type="ChEBI" id="CHEBI:176873"/>
        <dbReference type="EC" id="1.5.1.25"/>
    </reaction>
    <physiologicalReaction direction="right-to-left" evidence="12">
        <dbReference type="Rhea" id="RHEA:12502"/>
    </physiologicalReaction>
</comment>
<comment type="catalytic activity">
    <reaction evidence="8">
        <text>(3R)-1,4-thiomorpholine-3-carboxylate + NAD(+) = 3,4-dehydrothiomorpholine-3-carboxylate + NADH + 2 H(+)</text>
        <dbReference type="Rhea" id="RHEA:12504"/>
        <dbReference type="ChEBI" id="CHEBI:15378"/>
        <dbReference type="ChEBI" id="CHEBI:57540"/>
        <dbReference type="ChEBI" id="CHEBI:57945"/>
        <dbReference type="ChEBI" id="CHEBI:58517"/>
        <dbReference type="ChEBI" id="CHEBI:176873"/>
        <dbReference type="EC" id="1.5.1.25"/>
    </reaction>
    <physiologicalReaction direction="right-to-left" evidence="8">
        <dbReference type="Rhea" id="RHEA:12506"/>
    </physiologicalReaction>
</comment>
<dbReference type="PANTHER" id="PTHR13812">
    <property type="entry name" value="KETIMINE REDUCTASE MU-CRYSTALLIN"/>
    <property type="match status" value="1"/>
</dbReference>
<evidence type="ECO:0000256" key="11">
    <source>
        <dbReference type="ARBA" id="ARBA00093250"/>
    </source>
</evidence>
<dbReference type="Gene3D" id="3.40.50.720">
    <property type="entry name" value="NAD(P)-binding Rossmann-like Domain"/>
    <property type="match status" value="1"/>
</dbReference>
<gene>
    <name evidence="18" type="ORF">CVLEPA_LOCUS7927</name>
</gene>
<comment type="caution">
    <text evidence="18">The sequence shown here is derived from an EMBL/GenBank/DDBJ whole genome shotgun (WGS) entry which is preliminary data.</text>
</comment>
<evidence type="ECO:0000256" key="1">
    <source>
        <dbReference type="ARBA" id="ARBA00008903"/>
    </source>
</evidence>
<evidence type="ECO:0000256" key="13">
    <source>
        <dbReference type="ARBA" id="ARBA00093264"/>
    </source>
</evidence>
<evidence type="ECO:0000256" key="10">
    <source>
        <dbReference type="ARBA" id="ARBA00093248"/>
    </source>
</evidence>
<proteinExistence type="inferred from homology"/>
<evidence type="ECO:0000256" key="4">
    <source>
        <dbReference type="ARBA" id="ARBA00033420"/>
    </source>
</evidence>
<dbReference type="EMBL" id="CAWYQH010000046">
    <property type="protein sequence ID" value="CAK8677948.1"/>
    <property type="molecule type" value="Genomic_DNA"/>
</dbReference>
<evidence type="ECO:0000256" key="3">
    <source>
        <dbReference type="ARBA" id="ARBA00015173"/>
    </source>
</evidence>
<dbReference type="SUPFAM" id="SSF51735">
    <property type="entry name" value="NAD(P)-binding Rossmann-fold domains"/>
    <property type="match status" value="1"/>
</dbReference>
<dbReference type="Pfam" id="PF02423">
    <property type="entry name" value="OCD_Mu_crystall"/>
    <property type="match status" value="1"/>
</dbReference>
<comment type="catalytic activity">
    <reaction evidence="5">
        <text>L-pipecolate + NAD(+) = Delta(1)-piperideine-2-carboxylate + NADH + H(+)</text>
        <dbReference type="Rhea" id="RHEA:30807"/>
        <dbReference type="ChEBI" id="CHEBI:15378"/>
        <dbReference type="ChEBI" id="CHEBI:57540"/>
        <dbReference type="ChEBI" id="CHEBI:57945"/>
        <dbReference type="ChEBI" id="CHEBI:61185"/>
        <dbReference type="ChEBI" id="CHEBI:77631"/>
        <dbReference type="EC" id="1.5.1.1"/>
    </reaction>
    <physiologicalReaction direction="right-to-left" evidence="5">
        <dbReference type="Rhea" id="RHEA:30809"/>
    </physiologicalReaction>
</comment>
<dbReference type="EC" id="1.5.1.1" evidence="16"/>
<comment type="catalytic activity">
    <reaction evidence="6">
        <text>Delta(2)-thiazoline-2-carboxylate + NADPH + 2 H(+) = L-thiazolidine-2-carboxylate + NADP(+)</text>
        <dbReference type="Rhea" id="RHEA:68072"/>
        <dbReference type="ChEBI" id="CHEBI:15378"/>
        <dbReference type="ChEBI" id="CHEBI:57783"/>
        <dbReference type="ChEBI" id="CHEBI:58349"/>
        <dbReference type="ChEBI" id="CHEBI:176895"/>
        <dbReference type="ChEBI" id="CHEBI:176896"/>
    </reaction>
    <physiologicalReaction direction="left-to-right" evidence="6">
        <dbReference type="Rhea" id="RHEA:68073"/>
    </physiologicalReaction>
</comment>
<keyword evidence="19" id="KW-1185">Reference proteome</keyword>
<comment type="catalytic activity">
    <reaction evidence="7">
        <text>L-proline + NADP(+) = 1-pyrroline-2-carboxylate + NADPH + H(+)</text>
        <dbReference type="Rhea" id="RHEA:20317"/>
        <dbReference type="ChEBI" id="CHEBI:15378"/>
        <dbReference type="ChEBI" id="CHEBI:39785"/>
        <dbReference type="ChEBI" id="CHEBI:57783"/>
        <dbReference type="ChEBI" id="CHEBI:58349"/>
        <dbReference type="ChEBI" id="CHEBI:60039"/>
        <dbReference type="EC" id="1.5.1.1"/>
    </reaction>
    <physiologicalReaction direction="right-to-left" evidence="7">
        <dbReference type="Rhea" id="RHEA:20319"/>
    </physiologicalReaction>
</comment>
<evidence type="ECO:0000256" key="8">
    <source>
        <dbReference type="ARBA" id="ARBA00093226"/>
    </source>
</evidence>
<dbReference type="PANTHER" id="PTHR13812:SF19">
    <property type="entry name" value="KETIMINE REDUCTASE MU-CRYSTALLIN"/>
    <property type="match status" value="1"/>
</dbReference>
<comment type="catalytic activity">
    <reaction evidence="11">
        <text>(S)-cystathionine ketimine + NADH + 2 H(+) = (3R,5S)-2,3,5,6,7-pentahydro-1,4-thiazepine-3,5-dicarboxylate + NAD(+)</text>
        <dbReference type="Rhea" id="RHEA:68032"/>
        <dbReference type="ChEBI" id="CHEBI:15378"/>
        <dbReference type="ChEBI" id="CHEBI:57540"/>
        <dbReference type="ChEBI" id="CHEBI:57945"/>
        <dbReference type="ChEBI" id="CHEBI:176808"/>
        <dbReference type="ChEBI" id="CHEBI:176810"/>
    </reaction>
    <physiologicalReaction direction="left-to-right" evidence="11">
        <dbReference type="Rhea" id="RHEA:68033"/>
    </physiologicalReaction>
</comment>
<accession>A0ABP0FE35</accession>
<evidence type="ECO:0000256" key="16">
    <source>
        <dbReference type="ARBA" id="ARBA00093598"/>
    </source>
</evidence>
<dbReference type="InterPro" id="IPR003462">
    <property type="entry name" value="ODC_Mu_crystall"/>
</dbReference>
<comment type="similarity">
    <text evidence="1">Belongs to the ornithine cyclodeaminase/mu-crystallin family.</text>
</comment>
<evidence type="ECO:0000256" key="14">
    <source>
        <dbReference type="ARBA" id="ARBA00093273"/>
    </source>
</evidence>
<evidence type="ECO:0000256" key="5">
    <source>
        <dbReference type="ARBA" id="ARBA00093190"/>
    </source>
</evidence>
<evidence type="ECO:0000256" key="9">
    <source>
        <dbReference type="ARBA" id="ARBA00093227"/>
    </source>
</evidence>
<dbReference type="InterPro" id="IPR036291">
    <property type="entry name" value="NAD(P)-bd_dom_sf"/>
</dbReference>
<comment type="subunit">
    <text evidence="15">Homodimer. Binds the thyroid hormone triiodothyronine (T3); T3 binding inhibits enzymatic activity.</text>
</comment>
<evidence type="ECO:0000256" key="17">
    <source>
        <dbReference type="ARBA" id="ARBA00093650"/>
    </source>
</evidence>
<evidence type="ECO:0000256" key="7">
    <source>
        <dbReference type="ARBA" id="ARBA00093203"/>
    </source>
</evidence>
<dbReference type="PIRSF" id="PIRSF001439">
    <property type="entry name" value="CryM"/>
    <property type="match status" value="1"/>
</dbReference>